<accession>A0A656HLB1</accession>
<dbReference type="AlphaFoldDB" id="A0A656HLB1"/>
<organism evidence="1 2">
    <name type="scientific">Thiothrix nivea (strain ATCC 35100 / DSM 5205 / JP2)</name>
    <dbReference type="NCBI Taxonomy" id="870187"/>
    <lineage>
        <taxon>Bacteria</taxon>
        <taxon>Pseudomonadati</taxon>
        <taxon>Pseudomonadota</taxon>
        <taxon>Gammaproteobacteria</taxon>
        <taxon>Thiotrichales</taxon>
        <taxon>Thiotrichaceae</taxon>
        <taxon>Thiothrix</taxon>
    </lineage>
</organism>
<proteinExistence type="predicted"/>
<name>A0A656HLB1_THINJ</name>
<evidence type="ECO:0000313" key="1">
    <source>
        <dbReference type="EMBL" id="EIJ36306.1"/>
    </source>
</evidence>
<keyword evidence="2" id="KW-1185">Reference proteome</keyword>
<dbReference type="RefSeq" id="WP_002710183.1">
    <property type="nucleotide sequence ID" value="NZ_JH651384.1"/>
</dbReference>
<sequence>MKNTLECRAENPAIPDAGQEIELPKSLINKMSQISREEPELLYYSPQEIEKLWKQQRIIVYPDVNEPEGFIFKIPIMKGWTEITGLYTLPSKRPRSLRQKSVAERMVKTCMDQCAPGERLITFTQIPGVARFAQKLGSQRIGYFDLPLRVLLASFLEKCATPARLWELLLGLPRERNVAVVMYTAPDKMP</sequence>
<dbReference type="Proteomes" id="UP000005317">
    <property type="component" value="Unassembled WGS sequence"/>
</dbReference>
<evidence type="ECO:0000313" key="2">
    <source>
        <dbReference type="Proteomes" id="UP000005317"/>
    </source>
</evidence>
<dbReference type="EMBL" id="JH651384">
    <property type="protein sequence ID" value="EIJ36306.1"/>
    <property type="molecule type" value="Genomic_DNA"/>
</dbReference>
<reference evidence="2" key="1">
    <citation type="journal article" date="2011" name="Stand. Genomic Sci.">
        <title>Genome sequence of the filamentous, gliding Thiothrix nivea neotype strain (JP2(T)).</title>
        <authorList>
            <person name="Lapidus A."/>
            <person name="Nolan M."/>
            <person name="Lucas S."/>
            <person name="Glavina Del Rio T."/>
            <person name="Tice H."/>
            <person name="Cheng J.F."/>
            <person name="Tapia R."/>
            <person name="Han C."/>
            <person name="Goodwin L."/>
            <person name="Pitluck S."/>
            <person name="Liolios K."/>
            <person name="Pagani I."/>
            <person name="Ivanova N."/>
            <person name="Huntemann M."/>
            <person name="Mavromatis K."/>
            <person name="Mikhailova N."/>
            <person name="Pati A."/>
            <person name="Chen A."/>
            <person name="Palaniappan K."/>
            <person name="Land M."/>
            <person name="Brambilla E.M."/>
            <person name="Rohde M."/>
            <person name="Abt B."/>
            <person name="Verbarg S."/>
            <person name="Goker M."/>
            <person name="Bristow J."/>
            <person name="Eisen J.A."/>
            <person name="Markowitz V."/>
            <person name="Hugenholtz P."/>
            <person name="Kyrpides N.C."/>
            <person name="Klenk H.P."/>
            <person name="Woyke T."/>
        </authorList>
    </citation>
    <scope>NUCLEOTIDE SEQUENCE [LARGE SCALE GENOMIC DNA]</scope>
    <source>
        <strain evidence="2">ATCC 35100 / DSM 5205 / JP2</strain>
    </source>
</reference>
<gene>
    <name evidence="1" type="ORF">Thini_3805</name>
</gene>
<protein>
    <submittedName>
        <fullName evidence="1">Uncharacterized protein</fullName>
    </submittedName>
</protein>